<dbReference type="GO" id="GO:0031505">
    <property type="term" value="P:fungal-type cell wall organization"/>
    <property type="evidence" value="ECO:0007669"/>
    <property type="project" value="TreeGrafter"/>
</dbReference>
<keyword evidence="13" id="KW-1185">Reference proteome</keyword>
<evidence type="ECO:0000256" key="1">
    <source>
        <dbReference type="ARBA" id="ARBA00004606"/>
    </source>
</evidence>
<dbReference type="GO" id="GO:0015926">
    <property type="term" value="F:glucosidase activity"/>
    <property type="evidence" value="ECO:0007669"/>
    <property type="project" value="TreeGrafter"/>
</dbReference>
<feature type="transmembrane region" description="Helical" evidence="10">
    <location>
        <begin position="220"/>
        <end position="244"/>
    </location>
</feature>
<reference evidence="12" key="1">
    <citation type="submission" date="2022-03" db="EMBL/GenBank/DDBJ databases">
        <authorList>
            <person name="Legras J.-L."/>
            <person name="Devillers H."/>
            <person name="Grondin C."/>
        </authorList>
    </citation>
    <scope>NUCLEOTIDE SEQUENCE</scope>
    <source>
        <strain evidence="12">CLIB 1423</strain>
    </source>
</reference>
<feature type="domain" description="GH16" evidence="11">
    <location>
        <begin position="254"/>
        <end position="629"/>
    </location>
</feature>
<evidence type="ECO:0000256" key="3">
    <source>
        <dbReference type="ARBA" id="ARBA00022692"/>
    </source>
</evidence>
<dbReference type="PANTHER" id="PTHR31361:SF1">
    <property type="entry name" value="BETA-GLUCAN SYNTHESIS-ASSOCIATED PROTEIN KRE6-RELATED"/>
    <property type="match status" value="1"/>
</dbReference>
<dbReference type="InterPro" id="IPR013320">
    <property type="entry name" value="ConA-like_dom_sf"/>
</dbReference>
<dbReference type="EMBL" id="CAKXYY010000002">
    <property type="protein sequence ID" value="CAH2350805.1"/>
    <property type="molecule type" value="Genomic_DNA"/>
</dbReference>
<dbReference type="CDD" id="cd02180">
    <property type="entry name" value="GH16_fungal_KRE6_glucanase"/>
    <property type="match status" value="1"/>
</dbReference>
<dbReference type="OrthoDB" id="412647at2759"/>
<keyword evidence="4" id="KW-0735">Signal-anchor</keyword>
<organism evidence="12 13">
    <name type="scientific">[Candida] railenensis</name>
    <dbReference type="NCBI Taxonomy" id="45579"/>
    <lineage>
        <taxon>Eukaryota</taxon>
        <taxon>Fungi</taxon>
        <taxon>Dikarya</taxon>
        <taxon>Ascomycota</taxon>
        <taxon>Saccharomycotina</taxon>
        <taxon>Pichiomycetes</taxon>
        <taxon>Debaryomycetaceae</taxon>
        <taxon>Kurtzmaniella</taxon>
    </lineage>
</organism>
<evidence type="ECO:0000313" key="13">
    <source>
        <dbReference type="Proteomes" id="UP000837801"/>
    </source>
</evidence>
<accession>A0A9P0VWU2</accession>
<evidence type="ECO:0000256" key="10">
    <source>
        <dbReference type="SAM" id="Phobius"/>
    </source>
</evidence>
<dbReference type="GO" id="GO:0006078">
    <property type="term" value="P:(1-&gt;6)-beta-D-glucan biosynthetic process"/>
    <property type="evidence" value="ECO:0007669"/>
    <property type="project" value="TreeGrafter"/>
</dbReference>
<keyword evidence="5 10" id="KW-1133">Transmembrane helix</keyword>
<dbReference type="GO" id="GO:0005886">
    <property type="term" value="C:plasma membrane"/>
    <property type="evidence" value="ECO:0007669"/>
    <property type="project" value="TreeGrafter"/>
</dbReference>
<comment type="caution">
    <text evidence="12">The sequence shown here is derived from an EMBL/GenBank/DDBJ whole genome shotgun (WGS) entry which is preliminary data.</text>
</comment>
<evidence type="ECO:0000256" key="6">
    <source>
        <dbReference type="ARBA" id="ARBA00023136"/>
    </source>
</evidence>
<evidence type="ECO:0000256" key="9">
    <source>
        <dbReference type="SAM" id="MobiDB-lite"/>
    </source>
</evidence>
<evidence type="ECO:0000256" key="2">
    <source>
        <dbReference type="ARBA" id="ARBA00010962"/>
    </source>
</evidence>
<gene>
    <name evidence="12" type="ORF">CLIB1423_02S05578</name>
</gene>
<dbReference type="AlphaFoldDB" id="A0A9P0VWU2"/>
<proteinExistence type="inferred from homology"/>
<dbReference type="GO" id="GO:0005789">
    <property type="term" value="C:endoplasmic reticulum membrane"/>
    <property type="evidence" value="ECO:0007669"/>
    <property type="project" value="TreeGrafter"/>
</dbReference>
<evidence type="ECO:0000313" key="12">
    <source>
        <dbReference type="EMBL" id="CAH2350805.1"/>
    </source>
</evidence>
<evidence type="ECO:0000259" key="11">
    <source>
        <dbReference type="PROSITE" id="PS51762"/>
    </source>
</evidence>
<dbReference type="PROSITE" id="PS51762">
    <property type="entry name" value="GH16_2"/>
    <property type="match status" value="1"/>
</dbReference>
<sequence length="678" mass="75635">MRDLTNNRSVEPEQQPVSNPFEDENSPSFESCRQSSGSDDENSHYGKPFNAYNGYYSENGTAQNLLLNHNNSTDNHLLDIGSNHPGRDSGSNGGADSPGSNNLFVPPEYDRYPSLANSRVVSSTSLNRHSNLQSPLYEKHIHDQNGSGMEDSSSQTNPFLVSTDFSPFGGYPASSFPLHIDEKEPDDYLHNPDPIADAEYDKNRFMHDLKNMDRRSLGGLIGIICLFIAAVVVFILLPVFFYAVNYTSTPESYEILTNYEYPTLSAIRTSLIDPDTPSANKVRTTSTGEEWTLVFSDEFNAEGRTFYEDDDQFWNAPDLNYAATKDLEWYDPDAVTTANGTLILRMDAYKNHDLFYRSGMVQSWNKFCFTQGLLEISARLPNYGNVTGLWPGLWSMGNLGRPGYMATTEGVWPYSYDACDAGITPNQSSPDGISYLPGQRLNSCTCKGADHPNAGTGRGAPEIDVIEGEVDTTVKVGVASQSLQIAPFDIWYMPDYSWIEIHNASTTTMNTYAGGPFQQAVSATTTLNTTWYEFGSGEHNFQRYGFEYLNDDDDGYLTWYVGLNPTMTIHANALHANGNIGARRLSKEPMSLVLNLGISNNWAYIDWASLNFPVEFHIDYVRVYQPDDEINVTCDPTDYPTYDYIEEHLNAYSNNNLTSWALAGYTMPKNKLTGGCST</sequence>
<feature type="region of interest" description="Disordered" evidence="9">
    <location>
        <begin position="76"/>
        <end position="110"/>
    </location>
</feature>
<feature type="compositionally biased region" description="Polar residues" evidence="9">
    <location>
        <begin position="26"/>
        <end position="37"/>
    </location>
</feature>
<protein>
    <submittedName>
        <fullName evidence="12">Beta-glucan synthesis-associated protein Kre6p</fullName>
    </submittedName>
</protein>
<keyword evidence="8" id="KW-0961">Cell wall biogenesis/degradation</keyword>
<dbReference type="Gene3D" id="2.60.120.200">
    <property type="match status" value="1"/>
</dbReference>
<dbReference type="FunFam" id="2.60.120.200:FF:000140">
    <property type="entry name" value="Beta-glucan synthesis-associated protein"/>
    <property type="match status" value="1"/>
</dbReference>
<dbReference type="InterPro" id="IPR005629">
    <property type="entry name" value="Skn1/Kre6/Sbg1"/>
</dbReference>
<name>A0A9P0VWU2_9ASCO</name>
<keyword evidence="3 10" id="KW-0812">Transmembrane</keyword>
<dbReference type="SUPFAM" id="SSF49899">
    <property type="entry name" value="Concanavalin A-like lectins/glucanases"/>
    <property type="match status" value="1"/>
</dbReference>
<evidence type="ECO:0000256" key="4">
    <source>
        <dbReference type="ARBA" id="ARBA00022968"/>
    </source>
</evidence>
<keyword evidence="7" id="KW-0325">Glycoprotein</keyword>
<dbReference type="Proteomes" id="UP000837801">
    <property type="component" value="Unassembled WGS sequence"/>
</dbReference>
<keyword evidence="6 10" id="KW-0472">Membrane</keyword>
<dbReference type="Pfam" id="PF03935">
    <property type="entry name" value="SKN1_KRE6_Sbg1"/>
    <property type="match status" value="1"/>
</dbReference>
<evidence type="ECO:0000256" key="5">
    <source>
        <dbReference type="ARBA" id="ARBA00022989"/>
    </source>
</evidence>
<comment type="similarity">
    <text evidence="2">Belongs to the SKN1/KRE6 family.</text>
</comment>
<evidence type="ECO:0000256" key="7">
    <source>
        <dbReference type="ARBA" id="ARBA00023180"/>
    </source>
</evidence>
<dbReference type="InterPro" id="IPR000757">
    <property type="entry name" value="Beta-glucanase-like"/>
</dbReference>
<dbReference type="PANTHER" id="PTHR31361">
    <property type="entry name" value="BETA-GLUCAN SYNTHESIS-ASSOCIATED PROTEIN KRE6-RELATED"/>
    <property type="match status" value="1"/>
</dbReference>
<comment type="subcellular location">
    <subcellularLocation>
        <location evidence="1">Membrane</location>
        <topology evidence="1">Single-pass type II membrane protein</topology>
    </subcellularLocation>
</comment>
<feature type="region of interest" description="Disordered" evidence="9">
    <location>
        <begin position="1"/>
        <end position="46"/>
    </location>
</feature>
<evidence type="ECO:0000256" key="8">
    <source>
        <dbReference type="ARBA" id="ARBA00023316"/>
    </source>
</evidence>